<dbReference type="AlphaFoldDB" id="A0AA37F3E3"/>
<dbReference type="PANTHER" id="PTHR43019">
    <property type="entry name" value="SERINE ENDOPROTEASE DEGS"/>
    <property type="match status" value="1"/>
</dbReference>
<sequence length="231" mass="24041">MSAASVFVLTRMAIRASDPPAPPSPPAVSTAAEAARRGVVKVTGIARSCRKVIEGSGFVYAPGHVMTAAHVVAGVDHRQRIIDDRSKVHDAKVVLFDPERDVAVLHVPTLRAQPLRFAEAGRNVPAVIAGHPHGADFSATPATITATQNASGRDLYETTDVVREVHTIRGEVQQGGSGSALLSAGGRVYGMVFASASDQAGVGYALTSSEIAPQARAGARLTEAVDTRDCD</sequence>
<reference evidence="1" key="2">
    <citation type="submission" date="2022-09" db="EMBL/GenBank/DDBJ databases">
        <authorList>
            <person name="Sun Q."/>
            <person name="Ohkuma M."/>
        </authorList>
    </citation>
    <scope>NUCLEOTIDE SEQUENCE</scope>
    <source>
        <strain evidence="1">JCM 3093</strain>
    </source>
</reference>
<accession>A0AA37F3E3</accession>
<proteinExistence type="predicted"/>
<dbReference type="RefSeq" id="WP_191894164.1">
    <property type="nucleotide sequence ID" value="NZ_BMQD01000004.1"/>
</dbReference>
<dbReference type="Gene3D" id="2.40.10.10">
    <property type="entry name" value="Trypsin-like serine proteases"/>
    <property type="match status" value="2"/>
</dbReference>
<dbReference type="GO" id="GO:0004252">
    <property type="term" value="F:serine-type endopeptidase activity"/>
    <property type="evidence" value="ECO:0007669"/>
    <property type="project" value="InterPro"/>
</dbReference>
<evidence type="ECO:0000313" key="2">
    <source>
        <dbReference type="Proteomes" id="UP000627984"/>
    </source>
</evidence>
<name>A0AA37F3E3_9ACTN</name>
<dbReference type="SUPFAM" id="SSF50494">
    <property type="entry name" value="Trypsin-like serine proteases"/>
    <property type="match status" value="1"/>
</dbReference>
<dbReference type="Proteomes" id="UP000627984">
    <property type="component" value="Unassembled WGS sequence"/>
</dbReference>
<organism evidence="1 2">
    <name type="scientific">Planomonospora parontospora</name>
    <dbReference type="NCBI Taxonomy" id="58119"/>
    <lineage>
        <taxon>Bacteria</taxon>
        <taxon>Bacillati</taxon>
        <taxon>Actinomycetota</taxon>
        <taxon>Actinomycetes</taxon>
        <taxon>Streptosporangiales</taxon>
        <taxon>Streptosporangiaceae</taxon>
        <taxon>Planomonospora</taxon>
    </lineage>
</organism>
<dbReference type="PRINTS" id="PR00834">
    <property type="entry name" value="PROTEASES2C"/>
</dbReference>
<dbReference type="InterPro" id="IPR043504">
    <property type="entry name" value="Peptidase_S1_PA_chymotrypsin"/>
</dbReference>
<dbReference type="InterPro" id="IPR009003">
    <property type="entry name" value="Peptidase_S1_PA"/>
</dbReference>
<dbReference type="PANTHER" id="PTHR43019:SF23">
    <property type="entry name" value="PROTEASE DO-LIKE 5, CHLOROPLASTIC"/>
    <property type="match status" value="1"/>
</dbReference>
<comment type="caution">
    <text evidence="1">The sequence shown here is derived from an EMBL/GenBank/DDBJ whole genome shotgun (WGS) entry which is preliminary data.</text>
</comment>
<dbReference type="GO" id="GO:0006508">
    <property type="term" value="P:proteolysis"/>
    <property type="evidence" value="ECO:0007669"/>
    <property type="project" value="InterPro"/>
</dbReference>
<evidence type="ECO:0000313" key="1">
    <source>
        <dbReference type="EMBL" id="GGK57217.1"/>
    </source>
</evidence>
<dbReference type="EMBL" id="BMQD01000004">
    <property type="protein sequence ID" value="GGK57217.1"/>
    <property type="molecule type" value="Genomic_DNA"/>
</dbReference>
<dbReference type="InterPro" id="IPR001940">
    <property type="entry name" value="Peptidase_S1C"/>
</dbReference>
<protein>
    <recommendedName>
        <fullName evidence="3">Serine protease</fullName>
    </recommendedName>
</protein>
<dbReference type="Pfam" id="PF13365">
    <property type="entry name" value="Trypsin_2"/>
    <property type="match status" value="1"/>
</dbReference>
<gene>
    <name evidence="1" type="ORF">GCM10010126_15980</name>
</gene>
<reference evidence="1" key="1">
    <citation type="journal article" date="2014" name="Int. J. Syst. Evol. Microbiol.">
        <title>Complete genome sequence of Corynebacterium casei LMG S-19264T (=DSM 44701T), isolated from a smear-ripened cheese.</title>
        <authorList>
            <consortium name="US DOE Joint Genome Institute (JGI-PGF)"/>
            <person name="Walter F."/>
            <person name="Albersmeier A."/>
            <person name="Kalinowski J."/>
            <person name="Ruckert C."/>
        </authorList>
    </citation>
    <scope>NUCLEOTIDE SEQUENCE</scope>
    <source>
        <strain evidence="1">JCM 3093</strain>
    </source>
</reference>
<evidence type="ECO:0008006" key="3">
    <source>
        <dbReference type="Google" id="ProtNLM"/>
    </source>
</evidence>